<sequence length="119" mass="14076">MEIGTKIKKLRELRNFTQEYMAKNLEMTPSGYGKIERDETEVSYQKLEKIAEVLGLKIEDIINFNEQIVFNVMHNQTGNGYVIHNGISEQERKLYEQIIAQQKEEIENLRKIIEKMQNK</sequence>
<keyword evidence="1" id="KW-0238">DNA-binding</keyword>
<dbReference type="GO" id="GO:0003700">
    <property type="term" value="F:DNA-binding transcription factor activity"/>
    <property type="evidence" value="ECO:0007669"/>
    <property type="project" value="TreeGrafter"/>
</dbReference>
<dbReference type="PANTHER" id="PTHR46797">
    <property type="entry name" value="HTH-TYPE TRANSCRIPTIONAL REGULATOR"/>
    <property type="match status" value="1"/>
</dbReference>
<dbReference type="PANTHER" id="PTHR46797:SF1">
    <property type="entry name" value="METHYLPHOSPHONATE SYNTHASE"/>
    <property type="match status" value="1"/>
</dbReference>
<dbReference type="InterPro" id="IPR001387">
    <property type="entry name" value="Cro/C1-type_HTH"/>
</dbReference>
<comment type="caution">
    <text evidence="4">The sequence shown here is derived from an EMBL/GenBank/DDBJ whole genome shotgun (WGS) entry which is preliminary data.</text>
</comment>
<dbReference type="InterPro" id="IPR010982">
    <property type="entry name" value="Lambda_DNA-bd_dom_sf"/>
</dbReference>
<accession>A0A4Q5LQQ6</accession>
<dbReference type="Gene3D" id="1.10.260.40">
    <property type="entry name" value="lambda repressor-like DNA-binding domains"/>
    <property type="match status" value="1"/>
</dbReference>
<name>A0A4Q5LQQ6_9BACT</name>
<dbReference type="EMBL" id="SEWF01000092">
    <property type="protein sequence ID" value="RYU91785.1"/>
    <property type="molecule type" value="Genomic_DNA"/>
</dbReference>
<evidence type="ECO:0000259" key="3">
    <source>
        <dbReference type="PROSITE" id="PS50943"/>
    </source>
</evidence>
<dbReference type="Proteomes" id="UP000293162">
    <property type="component" value="Unassembled WGS sequence"/>
</dbReference>
<dbReference type="OrthoDB" id="798409at2"/>
<proteinExistence type="predicted"/>
<dbReference type="PROSITE" id="PS50943">
    <property type="entry name" value="HTH_CROC1"/>
    <property type="match status" value="1"/>
</dbReference>
<protein>
    <submittedName>
        <fullName evidence="4">XRE family transcriptional regulator</fullName>
    </submittedName>
</protein>
<evidence type="ECO:0000313" key="4">
    <source>
        <dbReference type="EMBL" id="RYU91785.1"/>
    </source>
</evidence>
<keyword evidence="5" id="KW-1185">Reference proteome</keyword>
<evidence type="ECO:0000313" key="5">
    <source>
        <dbReference type="Proteomes" id="UP000293162"/>
    </source>
</evidence>
<gene>
    <name evidence="4" type="ORF">EWM59_26775</name>
</gene>
<feature type="domain" description="HTH cro/C1-type" evidence="3">
    <location>
        <begin position="7"/>
        <end position="61"/>
    </location>
</feature>
<dbReference type="Pfam" id="PF01381">
    <property type="entry name" value="HTH_3"/>
    <property type="match status" value="1"/>
</dbReference>
<dbReference type="CDD" id="cd00093">
    <property type="entry name" value="HTH_XRE"/>
    <property type="match status" value="1"/>
</dbReference>
<organism evidence="4 5">
    <name type="scientific">Emticicia agri</name>
    <dbReference type="NCBI Taxonomy" id="2492393"/>
    <lineage>
        <taxon>Bacteria</taxon>
        <taxon>Pseudomonadati</taxon>
        <taxon>Bacteroidota</taxon>
        <taxon>Cytophagia</taxon>
        <taxon>Cytophagales</taxon>
        <taxon>Leadbetterellaceae</taxon>
        <taxon>Emticicia</taxon>
    </lineage>
</organism>
<dbReference type="GO" id="GO:0003677">
    <property type="term" value="F:DNA binding"/>
    <property type="evidence" value="ECO:0007669"/>
    <property type="project" value="UniProtKB-KW"/>
</dbReference>
<dbReference type="GO" id="GO:0005829">
    <property type="term" value="C:cytosol"/>
    <property type="evidence" value="ECO:0007669"/>
    <property type="project" value="TreeGrafter"/>
</dbReference>
<evidence type="ECO:0000256" key="2">
    <source>
        <dbReference type="SAM" id="Coils"/>
    </source>
</evidence>
<keyword evidence="2" id="KW-0175">Coiled coil</keyword>
<reference evidence="4 5" key="1">
    <citation type="submission" date="2019-02" db="EMBL/GenBank/DDBJ databases">
        <title>Bacterial novel species Emticicia sp. 17J42-9 isolated from soil.</title>
        <authorList>
            <person name="Jung H.-Y."/>
        </authorList>
    </citation>
    <scope>NUCLEOTIDE SEQUENCE [LARGE SCALE GENOMIC DNA]</scope>
    <source>
        <strain evidence="4 5">17J42-9</strain>
    </source>
</reference>
<dbReference type="SMART" id="SM00530">
    <property type="entry name" value="HTH_XRE"/>
    <property type="match status" value="1"/>
</dbReference>
<evidence type="ECO:0000256" key="1">
    <source>
        <dbReference type="ARBA" id="ARBA00023125"/>
    </source>
</evidence>
<dbReference type="InterPro" id="IPR050807">
    <property type="entry name" value="TransReg_Diox_bact_type"/>
</dbReference>
<feature type="coiled-coil region" evidence="2">
    <location>
        <begin position="92"/>
        <end position="119"/>
    </location>
</feature>
<dbReference type="SUPFAM" id="SSF47413">
    <property type="entry name" value="lambda repressor-like DNA-binding domains"/>
    <property type="match status" value="1"/>
</dbReference>
<dbReference type="RefSeq" id="WP_130024285.1">
    <property type="nucleotide sequence ID" value="NZ_SEWF01000092.1"/>
</dbReference>
<dbReference type="AlphaFoldDB" id="A0A4Q5LQQ6"/>